<dbReference type="RefSeq" id="WP_089302148.1">
    <property type="nucleotide sequence ID" value="NZ_FZNW01000014.1"/>
</dbReference>
<protein>
    <recommendedName>
        <fullName evidence="1">DUF397 domain-containing protein</fullName>
    </recommendedName>
</protein>
<gene>
    <name evidence="2" type="ORF">SAMN06265360_11451</name>
</gene>
<accession>A0A238YAQ5</accession>
<dbReference type="Proteomes" id="UP000198348">
    <property type="component" value="Unassembled WGS sequence"/>
</dbReference>
<dbReference type="AlphaFoldDB" id="A0A238YAQ5"/>
<feature type="domain" description="DUF397" evidence="1">
    <location>
        <begin position="30"/>
        <end position="78"/>
    </location>
</feature>
<sequence>MNAPDFPCATWRRSSYSDGHGNCVEVAFPWRTSSYSDSDYNCVEVAVTERVTAVRDSKDPHGGVLTLTPAAWRTFCAAHWPS</sequence>
<evidence type="ECO:0000313" key="2">
    <source>
        <dbReference type="EMBL" id="SNR67429.1"/>
    </source>
</evidence>
<proteinExistence type="predicted"/>
<reference evidence="2 3" key="1">
    <citation type="submission" date="2017-06" db="EMBL/GenBank/DDBJ databases">
        <authorList>
            <person name="Kim H.J."/>
            <person name="Triplett B.A."/>
        </authorList>
    </citation>
    <scope>NUCLEOTIDE SEQUENCE [LARGE SCALE GENOMIC DNA]</scope>
    <source>
        <strain evidence="2 3">DSM 45207</strain>
    </source>
</reference>
<evidence type="ECO:0000313" key="3">
    <source>
        <dbReference type="Proteomes" id="UP000198348"/>
    </source>
</evidence>
<dbReference type="EMBL" id="FZNW01000014">
    <property type="protein sequence ID" value="SNR67429.1"/>
    <property type="molecule type" value="Genomic_DNA"/>
</dbReference>
<keyword evidence="3" id="KW-1185">Reference proteome</keyword>
<organism evidence="2 3">
    <name type="scientific">Haloechinothrix alba</name>
    <dbReference type="NCBI Taxonomy" id="664784"/>
    <lineage>
        <taxon>Bacteria</taxon>
        <taxon>Bacillati</taxon>
        <taxon>Actinomycetota</taxon>
        <taxon>Actinomycetes</taxon>
        <taxon>Pseudonocardiales</taxon>
        <taxon>Pseudonocardiaceae</taxon>
        <taxon>Haloechinothrix</taxon>
    </lineage>
</organism>
<dbReference type="OrthoDB" id="3430276at2"/>
<name>A0A238YAQ5_9PSEU</name>
<evidence type="ECO:0000259" key="1">
    <source>
        <dbReference type="Pfam" id="PF04149"/>
    </source>
</evidence>
<dbReference type="Pfam" id="PF04149">
    <property type="entry name" value="DUF397"/>
    <property type="match status" value="2"/>
</dbReference>
<dbReference type="InterPro" id="IPR007278">
    <property type="entry name" value="DUF397"/>
</dbReference>
<feature type="domain" description="DUF397" evidence="1">
    <location>
        <begin position="9"/>
        <end position="27"/>
    </location>
</feature>